<feature type="domain" description="Ubiquinol-cytochrome c chaperone" evidence="2">
    <location>
        <begin position="36"/>
        <end position="158"/>
    </location>
</feature>
<accession>A0A285QBP2</accession>
<name>A0A285QBP2_9SPHN</name>
<evidence type="ECO:0000313" key="3">
    <source>
        <dbReference type="EMBL" id="SOB78928.1"/>
    </source>
</evidence>
<gene>
    <name evidence="3" type="ORF">SAMN06297144_0286</name>
</gene>
<dbReference type="RefSeq" id="WP_425442973.1">
    <property type="nucleotide sequence ID" value="NZ_OBMI01000001.1"/>
</dbReference>
<dbReference type="InterPro" id="IPR021150">
    <property type="entry name" value="Ubiq_cyt_c_chap"/>
</dbReference>
<evidence type="ECO:0000313" key="4">
    <source>
        <dbReference type="Proteomes" id="UP000219494"/>
    </source>
</evidence>
<sequence>MGLIDRLFGRTNDEAAALYAAVVARARAAHWYVDGGVADTIDGRFDMVAAVLSMVLLRLEAEPGATRTGVALAERFVDDMDPQLRQIGIGDLMVGKHIGRMMSMLGGRLGAYREGLASGDLTPALVRNLYREQPPAPQAVAHVRARLEQFSAALVRTEHDALIGGRLP</sequence>
<evidence type="ECO:0000256" key="1">
    <source>
        <dbReference type="ARBA" id="ARBA00006436"/>
    </source>
</evidence>
<organism evidence="3 4">
    <name type="scientific">Sphingomonas guangdongensis</name>
    <dbReference type="NCBI Taxonomy" id="1141890"/>
    <lineage>
        <taxon>Bacteria</taxon>
        <taxon>Pseudomonadati</taxon>
        <taxon>Pseudomonadota</taxon>
        <taxon>Alphaproteobacteria</taxon>
        <taxon>Sphingomonadales</taxon>
        <taxon>Sphingomonadaceae</taxon>
        <taxon>Sphingomonas</taxon>
    </lineage>
</organism>
<evidence type="ECO:0000259" key="2">
    <source>
        <dbReference type="Pfam" id="PF03981"/>
    </source>
</evidence>
<protein>
    <submittedName>
        <fullName evidence="3">Cytochrome b pre-mRNA-processing protein 3</fullName>
    </submittedName>
</protein>
<reference evidence="3 4" key="1">
    <citation type="submission" date="2017-07" db="EMBL/GenBank/DDBJ databases">
        <authorList>
            <person name="Sun Z.S."/>
            <person name="Albrecht U."/>
            <person name="Echele G."/>
            <person name="Lee C.C."/>
        </authorList>
    </citation>
    <scope>NUCLEOTIDE SEQUENCE [LARGE SCALE GENOMIC DNA]</scope>
    <source>
        <strain evidence="3 4">CGMCC 1.12672</strain>
    </source>
</reference>
<dbReference type="Pfam" id="PF03981">
    <property type="entry name" value="Ubiq_cyt_C_chap"/>
    <property type="match status" value="1"/>
</dbReference>
<comment type="similarity">
    <text evidence="1">Belongs to the UPF0174 family.</text>
</comment>
<dbReference type="EMBL" id="OBMI01000001">
    <property type="protein sequence ID" value="SOB78928.1"/>
    <property type="molecule type" value="Genomic_DNA"/>
</dbReference>
<dbReference type="AlphaFoldDB" id="A0A285QBP2"/>
<proteinExistence type="inferred from homology"/>
<dbReference type="Proteomes" id="UP000219494">
    <property type="component" value="Unassembled WGS sequence"/>
</dbReference>
<keyword evidence="4" id="KW-1185">Reference proteome</keyword>